<evidence type="ECO:0000313" key="2">
    <source>
        <dbReference type="Proteomes" id="UP000809431"/>
    </source>
</evidence>
<dbReference type="InterPro" id="IPR025500">
    <property type="entry name" value="DUF4390"/>
</dbReference>
<sequence length="200" mass="22092">MASTTRFSANVLNAVFALLLWLAASVAFGDGIRAQSAGASYASNRVELSARFVVTLNPTLENALANGVSLPFVYEFQLTRPRGYAMYRQVADWFSPTAELGYRLSYHAISRQYRLHLGSFYRSFASLDDALAALGVVRGWSVLAGSSIAEDKADFAGKVRLRLDLSQMPKPFQLSTLGQNDWKLESAWVDIVPSRDEARE</sequence>
<keyword evidence="2" id="KW-1185">Reference proteome</keyword>
<dbReference type="Pfam" id="PF14334">
    <property type="entry name" value="DUF4390"/>
    <property type="match status" value="1"/>
</dbReference>
<proteinExistence type="predicted"/>
<evidence type="ECO:0000313" key="1">
    <source>
        <dbReference type="EMBL" id="MBM3117196.1"/>
    </source>
</evidence>
<comment type="caution">
    <text evidence="1">The sequence shown here is derived from an EMBL/GenBank/DDBJ whole genome shotgun (WGS) entry which is preliminary data.</text>
</comment>
<dbReference type="Proteomes" id="UP000809431">
    <property type="component" value="Unassembled WGS sequence"/>
</dbReference>
<accession>A0ABS2BNJ6</accession>
<protein>
    <submittedName>
        <fullName evidence="1">DUF4390 domain-containing protein</fullName>
    </submittedName>
</protein>
<organism evidence="1 2">
    <name type="scientific">Jeongeupia naejangsanensis</name>
    <dbReference type="NCBI Taxonomy" id="613195"/>
    <lineage>
        <taxon>Bacteria</taxon>
        <taxon>Pseudomonadati</taxon>
        <taxon>Pseudomonadota</taxon>
        <taxon>Betaproteobacteria</taxon>
        <taxon>Neisseriales</taxon>
        <taxon>Chitinibacteraceae</taxon>
        <taxon>Jeongeupia</taxon>
    </lineage>
</organism>
<reference evidence="1 2" key="1">
    <citation type="submission" date="2021-01" db="EMBL/GenBank/DDBJ databases">
        <title>Draft Genome Sequence and Polyhydroxyalkanoate Biosynthetic Potential of Jeongeupia naejangsanensis Type Strain DSM 24253.</title>
        <authorList>
            <person name="Turrini P."/>
            <person name="Artuso I."/>
            <person name="Lugli G.A."/>
            <person name="Frangipani E."/>
            <person name="Ventura M."/>
            <person name="Visca P."/>
        </authorList>
    </citation>
    <scope>NUCLEOTIDE SEQUENCE [LARGE SCALE GENOMIC DNA]</scope>
    <source>
        <strain evidence="1 2">DSM 24253</strain>
    </source>
</reference>
<name>A0ABS2BNJ6_9NEIS</name>
<gene>
    <name evidence="1" type="ORF">JMJ54_15285</name>
</gene>
<dbReference type="EMBL" id="JAESND010000009">
    <property type="protein sequence ID" value="MBM3117196.1"/>
    <property type="molecule type" value="Genomic_DNA"/>
</dbReference>
<dbReference type="RefSeq" id="WP_203539422.1">
    <property type="nucleotide sequence ID" value="NZ_JAESND010000009.1"/>
</dbReference>